<organism evidence="3 4">
    <name type="scientific">Phascolomyces articulosus</name>
    <dbReference type="NCBI Taxonomy" id="60185"/>
    <lineage>
        <taxon>Eukaryota</taxon>
        <taxon>Fungi</taxon>
        <taxon>Fungi incertae sedis</taxon>
        <taxon>Mucoromycota</taxon>
        <taxon>Mucoromycotina</taxon>
        <taxon>Mucoromycetes</taxon>
        <taxon>Mucorales</taxon>
        <taxon>Lichtheimiaceae</taxon>
        <taxon>Phascolomyces</taxon>
    </lineage>
</organism>
<name>A0AAD5KEN6_9FUNG</name>
<feature type="signal peptide" evidence="2">
    <location>
        <begin position="1"/>
        <end position="17"/>
    </location>
</feature>
<accession>A0AAD5KEN6</accession>
<evidence type="ECO:0000256" key="2">
    <source>
        <dbReference type="SAM" id="SignalP"/>
    </source>
</evidence>
<reference evidence="3" key="1">
    <citation type="journal article" date="2022" name="IScience">
        <title>Evolution of zygomycete secretomes and the origins of terrestrial fungal ecologies.</title>
        <authorList>
            <person name="Chang Y."/>
            <person name="Wang Y."/>
            <person name="Mondo S."/>
            <person name="Ahrendt S."/>
            <person name="Andreopoulos W."/>
            <person name="Barry K."/>
            <person name="Beard J."/>
            <person name="Benny G.L."/>
            <person name="Blankenship S."/>
            <person name="Bonito G."/>
            <person name="Cuomo C."/>
            <person name="Desiro A."/>
            <person name="Gervers K.A."/>
            <person name="Hundley H."/>
            <person name="Kuo A."/>
            <person name="LaButti K."/>
            <person name="Lang B.F."/>
            <person name="Lipzen A."/>
            <person name="O'Donnell K."/>
            <person name="Pangilinan J."/>
            <person name="Reynolds N."/>
            <person name="Sandor L."/>
            <person name="Smith M.E."/>
            <person name="Tsang A."/>
            <person name="Grigoriev I.V."/>
            <person name="Stajich J.E."/>
            <person name="Spatafora J.W."/>
        </authorList>
    </citation>
    <scope>NUCLEOTIDE SEQUENCE</scope>
    <source>
        <strain evidence="3">RSA 2281</strain>
    </source>
</reference>
<keyword evidence="4" id="KW-1185">Reference proteome</keyword>
<reference evidence="3" key="2">
    <citation type="submission" date="2023-02" db="EMBL/GenBank/DDBJ databases">
        <authorList>
            <consortium name="DOE Joint Genome Institute"/>
            <person name="Mondo S.J."/>
            <person name="Chang Y."/>
            <person name="Wang Y."/>
            <person name="Ahrendt S."/>
            <person name="Andreopoulos W."/>
            <person name="Barry K."/>
            <person name="Beard J."/>
            <person name="Benny G.L."/>
            <person name="Blankenship S."/>
            <person name="Bonito G."/>
            <person name="Cuomo C."/>
            <person name="Desiro A."/>
            <person name="Gervers K.A."/>
            <person name="Hundley H."/>
            <person name="Kuo A."/>
            <person name="LaButti K."/>
            <person name="Lang B.F."/>
            <person name="Lipzen A."/>
            <person name="O'Donnell K."/>
            <person name="Pangilinan J."/>
            <person name="Reynolds N."/>
            <person name="Sandor L."/>
            <person name="Smith M.W."/>
            <person name="Tsang A."/>
            <person name="Grigoriev I.V."/>
            <person name="Stajich J.E."/>
            <person name="Spatafora J.W."/>
        </authorList>
    </citation>
    <scope>NUCLEOTIDE SEQUENCE</scope>
    <source>
        <strain evidence="3">RSA 2281</strain>
    </source>
</reference>
<keyword evidence="1" id="KW-0175">Coiled coil</keyword>
<gene>
    <name evidence="3" type="ORF">BDA99DRAFT_596822</name>
</gene>
<keyword evidence="2" id="KW-0732">Signal</keyword>
<feature type="coiled-coil region" evidence="1">
    <location>
        <begin position="100"/>
        <end position="127"/>
    </location>
</feature>
<evidence type="ECO:0000313" key="4">
    <source>
        <dbReference type="Proteomes" id="UP001209540"/>
    </source>
</evidence>
<proteinExistence type="predicted"/>
<protein>
    <submittedName>
        <fullName evidence="3">Uncharacterized protein</fullName>
    </submittedName>
</protein>
<comment type="caution">
    <text evidence="3">The sequence shown here is derived from an EMBL/GenBank/DDBJ whole genome shotgun (WGS) entry which is preliminary data.</text>
</comment>
<feature type="chain" id="PRO_5042000716" evidence="2">
    <location>
        <begin position="18"/>
        <end position="501"/>
    </location>
</feature>
<evidence type="ECO:0000256" key="1">
    <source>
        <dbReference type="SAM" id="Coils"/>
    </source>
</evidence>
<evidence type="ECO:0000313" key="3">
    <source>
        <dbReference type="EMBL" id="KAI9268917.1"/>
    </source>
</evidence>
<dbReference type="EMBL" id="JAIXMP010000008">
    <property type="protein sequence ID" value="KAI9268917.1"/>
    <property type="molecule type" value="Genomic_DNA"/>
</dbReference>
<dbReference type="Proteomes" id="UP001209540">
    <property type="component" value="Unassembled WGS sequence"/>
</dbReference>
<sequence length="501" mass="56504">MKFTHIAGLAFVPLVFAGPFGKREERTVNVDSVEDVLEFEVDFAGLIHQLAINADATMAVNAEQRRIRAPVSLNNLVDHVFAENIFSVASMEILRDEYVIQKEKSLLEEEEQKIVTEEQEETTISKEEQAMLNNLRDELMNGLSTLVNDSMTKIQNAVVEMVDRAQIPNIFKFAQTLRNIYEILFKNYGTKTSPIERILHLLEVASKNFGEELQVLEMDSQALVQREKTALLASLRTEIRPLVVDYFVLTSQENLDAIVVAEHVIETTVNDVINQVQSVLDAMEHVVSNIVMGKIDAGTVMSDAIHMRLIKTLGDVTVSFFDLIKEHIQVTNFMIHVLTCTADTYTLFDAHMDQLQKTGNRRINDGLYVLMNDGAQIKKLTNALIRNTKPLTANAASAIHTFITKQLTTINQQEELSRALVLSPLNVIFLLLDKLVEGLQEKNRFIGTFLKKVLVFIETVYKDDPEILTRKLSLGNTVSVVETILDAFIEALKAKILLFEN</sequence>
<dbReference type="AlphaFoldDB" id="A0AAD5KEN6"/>